<evidence type="ECO:0000313" key="2">
    <source>
        <dbReference type="Proteomes" id="UP000303027"/>
    </source>
</evidence>
<evidence type="ECO:0000313" key="1">
    <source>
        <dbReference type="EMBL" id="GDH66698.1"/>
    </source>
</evidence>
<accession>A0A478G8B4</accession>
<organism evidence="1 2">
    <name type="scientific">Escherichia coli</name>
    <dbReference type="NCBI Taxonomy" id="562"/>
    <lineage>
        <taxon>Bacteria</taxon>
        <taxon>Pseudomonadati</taxon>
        <taxon>Pseudomonadota</taxon>
        <taxon>Gammaproteobacteria</taxon>
        <taxon>Enterobacterales</taxon>
        <taxon>Enterobacteriaceae</taxon>
        <taxon>Escherichia</taxon>
    </lineage>
</organism>
<dbReference type="Proteomes" id="UP000303027">
    <property type="component" value="Unassembled WGS sequence"/>
</dbReference>
<dbReference type="AlphaFoldDB" id="A0A478G8B4"/>
<sequence>MQKLYPRGTMDIMVKMLCFIKHSFSDTEKVSPEAGVFYVRHMISVTWKTHGSGNYVDEI</sequence>
<gene>
    <name evidence="1" type="ORF">BvCmsKKP061_05313</name>
</gene>
<proteinExistence type="predicted"/>
<name>A0A478G8B4_ECOLX</name>
<protein>
    <submittedName>
        <fullName evidence="1">Uncharacterized protein</fullName>
    </submittedName>
</protein>
<reference evidence="1 2" key="1">
    <citation type="submission" date="2018-04" db="EMBL/GenBank/DDBJ databases">
        <title>Large scale genomics of bovine and human commensal E. coli to reveal the emerging process of EHEC.</title>
        <authorList>
            <person name="Arimizu Y."/>
            <person name="Ogura Y."/>
        </authorList>
    </citation>
    <scope>NUCLEOTIDE SEQUENCE [LARGE SCALE GENOMIC DNA]</scope>
    <source>
        <strain evidence="1 2">KK-P061</strain>
    </source>
</reference>
<dbReference type="EMBL" id="BFXY01000220">
    <property type="protein sequence ID" value="GDH66698.1"/>
    <property type="molecule type" value="Genomic_DNA"/>
</dbReference>
<comment type="caution">
    <text evidence="1">The sequence shown here is derived from an EMBL/GenBank/DDBJ whole genome shotgun (WGS) entry which is preliminary data.</text>
</comment>